<keyword evidence="3" id="KW-1185">Reference proteome</keyword>
<sequence>MLSSPDADTARVVIPGFVSATSKKILLETNIFYFADYLNGVTSACLVASFPFFIPLSAWLNREFCVGAWRQLLPVLAPASLPQMSSAAALTSSRQPIPWILHDTAQLPVSSLGLRCIVPANVVPSSRLSFRLSRRM</sequence>
<evidence type="ECO:0000256" key="1">
    <source>
        <dbReference type="SAM" id="Phobius"/>
    </source>
</evidence>
<comment type="caution">
    <text evidence="2">The sequence shown here is derived from an EMBL/GenBank/DDBJ whole genome shotgun (WGS) entry which is preliminary data.</text>
</comment>
<accession>A0A8X6XDU4</accession>
<protein>
    <submittedName>
        <fullName evidence="2">Uncharacterized protein</fullName>
    </submittedName>
</protein>
<evidence type="ECO:0000313" key="3">
    <source>
        <dbReference type="Proteomes" id="UP000886998"/>
    </source>
</evidence>
<proteinExistence type="predicted"/>
<evidence type="ECO:0000313" key="2">
    <source>
        <dbReference type="EMBL" id="GFY49991.1"/>
    </source>
</evidence>
<keyword evidence="1" id="KW-1133">Transmembrane helix</keyword>
<keyword evidence="1" id="KW-0472">Membrane</keyword>
<organism evidence="2 3">
    <name type="scientific">Trichonephila inaurata madagascariensis</name>
    <dbReference type="NCBI Taxonomy" id="2747483"/>
    <lineage>
        <taxon>Eukaryota</taxon>
        <taxon>Metazoa</taxon>
        <taxon>Ecdysozoa</taxon>
        <taxon>Arthropoda</taxon>
        <taxon>Chelicerata</taxon>
        <taxon>Arachnida</taxon>
        <taxon>Araneae</taxon>
        <taxon>Araneomorphae</taxon>
        <taxon>Entelegynae</taxon>
        <taxon>Araneoidea</taxon>
        <taxon>Nephilidae</taxon>
        <taxon>Trichonephila</taxon>
        <taxon>Trichonephila inaurata</taxon>
    </lineage>
</organism>
<gene>
    <name evidence="2" type="ORF">TNIN_209741</name>
</gene>
<dbReference type="EMBL" id="BMAV01007252">
    <property type="protein sequence ID" value="GFY49991.1"/>
    <property type="molecule type" value="Genomic_DNA"/>
</dbReference>
<name>A0A8X6XDU4_9ARAC</name>
<reference evidence="2" key="1">
    <citation type="submission" date="2020-08" db="EMBL/GenBank/DDBJ databases">
        <title>Multicomponent nature underlies the extraordinary mechanical properties of spider dragline silk.</title>
        <authorList>
            <person name="Kono N."/>
            <person name="Nakamura H."/>
            <person name="Mori M."/>
            <person name="Yoshida Y."/>
            <person name="Ohtoshi R."/>
            <person name="Malay A.D."/>
            <person name="Moran D.A.P."/>
            <person name="Tomita M."/>
            <person name="Numata K."/>
            <person name="Arakawa K."/>
        </authorList>
    </citation>
    <scope>NUCLEOTIDE SEQUENCE</scope>
</reference>
<keyword evidence="1" id="KW-0812">Transmembrane</keyword>
<dbReference type="Proteomes" id="UP000886998">
    <property type="component" value="Unassembled WGS sequence"/>
</dbReference>
<dbReference type="AlphaFoldDB" id="A0A8X6XDU4"/>
<feature type="transmembrane region" description="Helical" evidence="1">
    <location>
        <begin position="37"/>
        <end position="60"/>
    </location>
</feature>